<proteinExistence type="inferred from homology"/>
<gene>
    <name evidence="2" type="ORF">AX774_g8099</name>
</gene>
<protein>
    <submittedName>
        <fullName evidence="2">Protein TSSC1</fullName>
    </submittedName>
</protein>
<dbReference type="OrthoDB" id="427795at2759"/>
<dbReference type="AlphaFoldDB" id="A0A1R1PC21"/>
<evidence type="ECO:0000313" key="3">
    <source>
        <dbReference type="Proteomes" id="UP000188320"/>
    </source>
</evidence>
<keyword evidence="3" id="KW-1185">Reference proteome</keyword>
<dbReference type="InterPro" id="IPR036322">
    <property type="entry name" value="WD40_repeat_dom_sf"/>
</dbReference>
<dbReference type="Gene3D" id="2.130.10.10">
    <property type="entry name" value="YVTN repeat-like/Quinoprotein amine dehydrogenase"/>
    <property type="match status" value="1"/>
</dbReference>
<comment type="similarity">
    <text evidence="1">Belongs to the WD repeat EIPR1 family.</text>
</comment>
<sequence length="305" mass="34065">MYEYPHKETPNYAAEGEGFDRDVMEYGMQNEGKAGKSKEDLTKLCEISDKDVCGNITKVVCNRGTVGDKEIIVIGYDGASLLKYSERGLEHVQDFGEIRKKHIKVMPGIEDRISDGNFDDTGNIIMLSRRDLIFGIDKRTNKVEHSIQVGNRDGKLVFSNSTVNSGQIMVGGRNGDILVYDIRKTSVNCLTKVGGAHSHWVNGLESNSNFEQLLISGGSDGLVNLYNIESVSKGVTLDEEEEEEPADFGRIREDRIVKQYETHDAGVYSVHWSLSNPWMFASLSIDGRFIVNSVPQYEKNKILSI</sequence>
<dbReference type="PANTHER" id="PTHR14205:SF15">
    <property type="entry name" value="EARP AND GARP COMPLEX-INTERACTING PROTEIN 1"/>
    <property type="match status" value="1"/>
</dbReference>
<dbReference type="EMBL" id="LSSK01001912">
    <property type="protein sequence ID" value="OMH78503.1"/>
    <property type="molecule type" value="Genomic_DNA"/>
</dbReference>
<reference evidence="3" key="1">
    <citation type="submission" date="2017-01" db="EMBL/GenBank/DDBJ databases">
        <authorList>
            <person name="Wang Y."/>
            <person name="White M."/>
            <person name="Kvist S."/>
            <person name="Moncalvo J.-M."/>
        </authorList>
    </citation>
    <scope>NUCLEOTIDE SEQUENCE [LARGE SCALE GENOMIC DNA]</scope>
    <source>
        <strain evidence="3">COL-18-3</strain>
    </source>
</reference>
<dbReference type="InterPro" id="IPR040323">
    <property type="entry name" value="EIPR1"/>
</dbReference>
<dbReference type="InterPro" id="IPR015943">
    <property type="entry name" value="WD40/YVTN_repeat-like_dom_sf"/>
</dbReference>
<organism evidence="2 3">
    <name type="scientific">Zancudomyces culisetae</name>
    <name type="common">Gut fungus</name>
    <name type="synonym">Smittium culisetae</name>
    <dbReference type="NCBI Taxonomy" id="1213189"/>
    <lineage>
        <taxon>Eukaryota</taxon>
        <taxon>Fungi</taxon>
        <taxon>Fungi incertae sedis</taxon>
        <taxon>Zoopagomycota</taxon>
        <taxon>Kickxellomycotina</taxon>
        <taxon>Harpellomycetes</taxon>
        <taxon>Harpellales</taxon>
        <taxon>Legeriomycetaceae</taxon>
        <taxon>Zancudomyces</taxon>
    </lineage>
</organism>
<accession>A0A1R1PC21</accession>
<evidence type="ECO:0000256" key="1">
    <source>
        <dbReference type="ARBA" id="ARBA00005672"/>
    </source>
</evidence>
<dbReference type="SMART" id="SM00320">
    <property type="entry name" value="WD40"/>
    <property type="match status" value="3"/>
</dbReference>
<evidence type="ECO:0000313" key="2">
    <source>
        <dbReference type="EMBL" id="OMH78503.1"/>
    </source>
</evidence>
<dbReference type="SUPFAM" id="SSF50978">
    <property type="entry name" value="WD40 repeat-like"/>
    <property type="match status" value="1"/>
</dbReference>
<dbReference type="GO" id="GO:0016567">
    <property type="term" value="P:protein ubiquitination"/>
    <property type="evidence" value="ECO:0007669"/>
    <property type="project" value="TreeGrafter"/>
</dbReference>
<comment type="caution">
    <text evidence="2">The sequence shown here is derived from an EMBL/GenBank/DDBJ whole genome shotgun (WGS) entry which is preliminary data.</text>
</comment>
<dbReference type="PANTHER" id="PTHR14205">
    <property type="entry name" value="WD-REPEAT PROTEIN"/>
    <property type="match status" value="1"/>
</dbReference>
<dbReference type="Pfam" id="PF00400">
    <property type="entry name" value="WD40"/>
    <property type="match status" value="2"/>
</dbReference>
<dbReference type="Proteomes" id="UP000188320">
    <property type="component" value="Unassembled WGS sequence"/>
</dbReference>
<name>A0A1R1PC21_ZANCU</name>
<dbReference type="InterPro" id="IPR001680">
    <property type="entry name" value="WD40_rpt"/>
</dbReference>